<feature type="compositionally biased region" description="Basic and acidic residues" evidence="1">
    <location>
        <begin position="111"/>
        <end position="123"/>
    </location>
</feature>
<evidence type="ECO:0000313" key="2">
    <source>
        <dbReference type="EMBL" id="MPM77044.1"/>
    </source>
</evidence>
<dbReference type="AlphaFoldDB" id="A0A645CJC4"/>
<feature type="compositionally biased region" description="Polar residues" evidence="1">
    <location>
        <begin position="252"/>
        <end position="262"/>
    </location>
</feature>
<name>A0A645CJC4_9ZZZZ</name>
<organism evidence="2">
    <name type="scientific">bioreactor metagenome</name>
    <dbReference type="NCBI Taxonomy" id="1076179"/>
    <lineage>
        <taxon>unclassified sequences</taxon>
        <taxon>metagenomes</taxon>
        <taxon>ecological metagenomes</taxon>
    </lineage>
</organism>
<gene>
    <name evidence="2" type="ORF">SDC9_124043</name>
</gene>
<dbReference type="EMBL" id="VSSQ01027675">
    <property type="protein sequence ID" value="MPM77044.1"/>
    <property type="molecule type" value="Genomic_DNA"/>
</dbReference>
<reference evidence="2" key="1">
    <citation type="submission" date="2019-08" db="EMBL/GenBank/DDBJ databases">
        <authorList>
            <person name="Kucharzyk K."/>
            <person name="Murdoch R.W."/>
            <person name="Higgins S."/>
            <person name="Loffler F."/>
        </authorList>
    </citation>
    <scope>NUCLEOTIDE SEQUENCE</scope>
</reference>
<feature type="compositionally biased region" description="Basic and acidic residues" evidence="1">
    <location>
        <begin position="83"/>
        <end position="99"/>
    </location>
</feature>
<protein>
    <submittedName>
        <fullName evidence="2">Uncharacterized protein</fullName>
    </submittedName>
</protein>
<feature type="region of interest" description="Disordered" evidence="1">
    <location>
        <begin position="252"/>
        <end position="300"/>
    </location>
</feature>
<comment type="caution">
    <text evidence="2">The sequence shown here is derived from an EMBL/GenBank/DDBJ whole genome shotgun (WGS) entry which is preliminary data.</text>
</comment>
<evidence type="ECO:0000256" key="1">
    <source>
        <dbReference type="SAM" id="MobiDB-lite"/>
    </source>
</evidence>
<accession>A0A645CJC4</accession>
<feature type="region of interest" description="Disordered" evidence="1">
    <location>
        <begin position="28"/>
        <end position="125"/>
    </location>
</feature>
<sequence length="300" mass="30217">MRGGWPSPGRHDDVIGARHGVGACAAAEPSEQTLRGAGHGGDAIRSIGGRGQPLAPVRGEQPEGRGAGLVADPVDGPAEDDGGDHRVEVVEPGADRQVDVVDDDLGQPPDHQGRHRDATVAEQHRHRPVGHLVEDLLESSAGGVEVLLDRQAAAPGAGPDAGVAGVRGGIQRDVLAPQGTLDHATDGVGVAGDVGRELGARPAGQGTGGGPVVVGDLDGRPQQFLGGVVEGGAYLGEGRPAWRVGAHRSTITTGTDGEQGSGATAVPAGPSRSARWWRADGRGPGRSRAVLRPGPVAGHP</sequence>
<proteinExistence type="predicted"/>